<feature type="active site" description="Proton acceptor" evidence="10">
    <location>
        <position position="210"/>
    </location>
</feature>
<evidence type="ECO:0000256" key="8">
    <source>
        <dbReference type="ARBA" id="ARBA00051875"/>
    </source>
</evidence>
<feature type="binding site" evidence="10">
    <location>
        <begin position="321"/>
        <end position="322"/>
    </location>
    <ligand>
        <name>substrate</name>
    </ligand>
</feature>
<dbReference type="Gene3D" id="3.90.950.10">
    <property type="match status" value="1"/>
</dbReference>
<evidence type="ECO:0000313" key="14">
    <source>
        <dbReference type="Proteomes" id="UP000001296"/>
    </source>
</evidence>
<feature type="binding site" evidence="10">
    <location>
        <position position="210"/>
    </location>
    <ligand>
        <name>Mg(2+)</name>
        <dbReference type="ChEBI" id="CHEBI:18420"/>
    </ligand>
</feature>
<dbReference type="eggNOG" id="COG0127">
    <property type="taxonomic scope" value="Bacteria"/>
</dbReference>
<protein>
    <recommendedName>
        <fullName evidence="10">dITP/XTP pyrophosphatase</fullName>
        <ecNumber evidence="10">3.6.1.66</ecNumber>
    </recommendedName>
    <alternativeName>
        <fullName evidence="10">Non-canonical purine NTP pyrophosphatase</fullName>
    </alternativeName>
    <alternativeName>
        <fullName evidence="10">Non-standard purine NTP pyrophosphatase</fullName>
    </alternativeName>
    <alternativeName>
        <fullName evidence="10">Nucleoside-triphosphate diphosphatase</fullName>
    </alternativeName>
    <alternativeName>
        <fullName evidence="10">Nucleoside-triphosphate pyrophosphatase</fullName>
        <shortName evidence="10">NTPase</shortName>
    </alternativeName>
</protein>
<dbReference type="GO" id="GO:0009146">
    <property type="term" value="P:purine nucleoside triphosphate catabolic process"/>
    <property type="evidence" value="ECO:0007669"/>
    <property type="project" value="UniProtKB-UniRule"/>
</dbReference>
<evidence type="ECO:0000256" key="12">
    <source>
        <dbReference type="SAM" id="MobiDB-lite"/>
    </source>
</evidence>
<feature type="binding site" evidence="10">
    <location>
        <position position="316"/>
    </location>
    <ligand>
        <name>substrate</name>
    </ligand>
</feature>
<evidence type="ECO:0000256" key="1">
    <source>
        <dbReference type="ARBA" id="ARBA00008023"/>
    </source>
</evidence>
<comment type="function">
    <text evidence="10">Pyrophosphatase that catalyzes the hydrolysis of nucleoside triphosphates to their monophosphate derivatives, with a high preference for the non-canonical purine nucleotides XTP (xanthosine triphosphate), dITP (deoxyinosine triphosphate) and ITP. Seems to function as a house-cleaning enzyme that removes non-canonical purine nucleotides from the nucleotide pool, thus preventing their incorporation into DNA/RNA and avoiding chromosomal lesions.</text>
</comment>
<feature type="binding site" evidence="10">
    <location>
        <position position="181"/>
    </location>
    <ligand>
        <name>Mg(2+)</name>
        <dbReference type="ChEBI" id="CHEBI:18420"/>
    </ligand>
</feature>
<dbReference type="SUPFAM" id="SSF52972">
    <property type="entry name" value="ITPase-like"/>
    <property type="match status" value="1"/>
</dbReference>
<reference key="1">
    <citation type="submission" date="2009-08" db="EMBL/GenBank/DDBJ databases">
        <title>The genome sequence of Spirochaeta thermophila DSM6192.</title>
        <authorList>
            <person name="Angelov A."/>
            <person name="Mientus M."/>
            <person name="Wittenberg S."/>
            <person name="Lehmann R."/>
            <person name="Liesegang H."/>
            <person name="Daniel R."/>
            <person name="Liebl W."/>
        </authorList>
    </citation>
    <scope>NUCLEOTIDE SEQUENCE</scope>
    <source>
        <strain>DSM 6192</strain>
    </source>
</reference>
<keyword evidence="6 10" id="KW-0460">Magnesium</keyword>
<dbReference type="GO" id="GO:0036222">
    <property type="term" value="F:XTP diphosphatase activity"/>
    <property type="evidence" value="ECO:0007669"/>
    <property type="project" value="UniProtKB-UniRule"/>
</dbReference>
<dbReference type="EC" id="3.6.1.66" evidence="10"/>
<dbReference type="InterPro" id="IPR020922">
    <property type="entry name" value="dITP/XTP_pyrophosphatase"/>
</dbReference>
<comment type="cofactor">
    <cofactor evidence="10">
        <name>Mg(2+)</name>
        <dbReference type="ChEBI" id="CHEBI:18420"/>
    </cofactor>
    <text evidence="10">Binds 1 Mg(2+) ion per subunit.</text>
</comment>
<dbReference type="Proteomes" id="UP000001296">
    <property type="component" value="Chromosome"/>
</dbReference>
<dbReference type="GO" id="GO:0017111">
    <property type="term" value="F:ribonucleoside triphosphate phosphatase activity"/>
    <property type="evidence" value="ECO:0007669"/>
    <property type="project" value="InterPro"/>
</dbReference>
<dbReference type="NCBIfam" id="TIGR00042">
    <property type="entry name" value="RdgB/HAM1 family non-canonical purine NTP pyrophosphatase"/>
    <property type="match status" value="1"/>
</dbReference>
<proteinExistence type="inferred from homology"/>
<comment type="catalytic activity">
    <reaction evidence="10">
        <text>ITP + H2O = IMP + diphosphate + H(+)</text>
        <dbReference type="Rhea" id="RHEA:29399"/>
        <dbReference type="ChEBI" id="CHEBI:15377"/>
        <dbReference type="ChEBI" id="CHEBI:15378"/>
        <dbReference type="ChEBI" id="CHEBI:33019"/>
        <dbReference type="ChEBI" id="CHEBI:58053"/>
        <dbReference type="ChEBI" id="CHEBI:61402"/>
        <dbReference type="EC" id="3.6.1.66"/>
    </reaction>
</comment>
<dbReference type="HAMAP" id="MF_01405">
    <property type="entry name" value="Non_canon_purine_NTPase"/>
    <property type="match status" value="1"/>
</dbReference>
<name>E0RPK7_WINT6</name>
<evidence type="ECO:0000256" key="7">
    <source>
        <dbReference type="ARBA" id="ARBA00023080"/>
    </source>
</evidence>
<evidence type="ECO:0000256" key="4">
    <source>
        <dbReference type="ARBA" id="ARBA00022741"/>
    </source>
</evidence>
<gene>
    <name evidence="13" type="ordered locus">STHERM_c18540</name>
</gene>
<comment type="catalytic activity">
    <reaction evidence="9 10">
        <text>XTP + H2O = XMP + diphosphate + H(+)</text>
        <dbReference type="Rhea" id="RHEA:28610"/>
        <dbReference type="ChEBI" id="CHEBI:15377"/>
        <dbReference type="ChEBI" id="CHEBI:15378"/>
        <dbReference type="ChEBI" id="CHEBI:33019"/>
        <dbReference type="ChEBI" id="CHEBI:57464"/>
        <dbReference type="ChEBI" id="CHEBI:61314"/>
        <dbReference type="EC" id="3.6.1.66"/>
    </reaction>
</comment>
<keyword evidence="4 10" id="KW-0547">Nucleotide-binding</keyword>
<comment type="similarity">
    <text evidence="1 10 11">Belongs to the HAM1 NTPase family.</text>
</comment>
<evidence type="ECO:0000256" key="10">
    <source>
        <dbReference type="HAMAP-Rule" id="MF_01405"/>
    </source>
</evidence>
<dbReference type="PANTHER" id="PTHR11067:SF9">
    <property type="entry name" value="INOSINE TRIPHOSPHATE PYROPHOSPHATASE"/>
    <property type="match status" value="1"/>
</dbReference>
<evidence type="ECO:0000313" key="13">
    <source>
        <dbReference type="EMBL" id="ADN02789.1"/>
    </source>
</evidence>
<evidence type="ECO:0000256" key="11">
    <source>
        <dbReference type="RuleBase" id="RU003781"/>
    </source>
</evidence>
<dbReference type="PANTHER" id="PTHR11067">
    <property type="entry name" value="INOSINE TRIPHOSPHATE PYROPHOSPHATASE/HAM1 PROTEIN"/>
    <property type="match status" value="1"/>
</dbReference>
<evidence type="ECO:0000256" key="5">
    <source>
        <dbReference type="ARBA" id="ARBA00022801"/>
    </source>
</evidence>
<evidence type="ECO:0000256" key="2">
    <source>
        <dbReference type="ARBA" id="ARBA00011738"/>
    </source>
</evidence>
<keyword evidence="7 10" id="KW-0546">Nucleotide metabolism</keyword>
<feature type="binding site" evidence="10">
    <location>
        <begin position="150"/>
        <end position="155"/>
    </location>
    <ligand>
        <name>substrate</name>
    </ligand>
</feature>
<comment type="catalytic activity">
    <reaction evidence="8 10">
        <text>dITP + H2O = dIMP + diphosphate + H(+)</text>
        <dbReference type="Rhea" id="RHEA:28342"/>
        <dbReference type="ChEBI" id="CHEBI:15377"/>
        <dbReference type="ChEBI" id="CHEBI:15378"/>
        <dbReference type="ChEBI" id="CHEBI:33019"/>
        <dbReference type="ChEBI" id="CHEBI:61194"/>
        <dbReference type="ChEBI" id="CHEBI:61382"/>
        <dbReference type="EC" id="3.6.1.66"/>
    </reaction>
</comment>
<comment type="subunit">
    <text evidence="2 10">Homodimer.</text>
</comment>
<dbReference type="GO" id="GO:0000166">
    <property type="term" value="F:nucleotide binding"/>
    <property type="evidence" value="ECO:0007669"/>
    <property type="project" value="UniProtKB-KW"/>
</dbReference>
<dbReference type="AlphaFoldDB" id="E0RPK7"/>
<dbReference type="KEGG" id="sta:STHERM_c18540"/>
<dbReference type="HOGENOM" id="CLU_823632_0_0_12"/>
<evidence type="ECO:0000256" key="3">
    <source>
        <dbReference type="ARBA" id="ARBA00022723"/>
    </source>
</evidence>
<dbReference type="GO" id="GO:0005829">
    <property type="term" value="C:cytosol"/>
    <property type="evidence" value="ECO:0007669"/>
    <property type="project" value="TreeGrafter"/>
</dbReference>
<feature type="compositionally biased region" description="Basic residues" evidence="12">
    <location>
        <begin position="17"/>
        <end position="35"/>
    </location>
</feature>
<dbReference type="CDD" id="cd00515">
    <property type="entry name" value="HAM1"/>
    <property type="match status" value="1"/>
</dbReference>
<dbReference type="GO" id="GO:0036220">
    <property type="term" value="F:ITP diphosphatase activity"/>
    <property type="evidence" value="ECO:0007669"/>
    <property type="project" value="UniProtKB-UniRule"/>
</dbReference>
<reference evidence="13 14" key="2">
    <citation type="journal article" date="2010" name="J. Bacteriol.">
        <title>Genome sequence of the polysaccharide-degrading, thermophilic anaerobe Spirochaeta thermophila DSM 6192.</title>
        <authorList>
            <person name="Angelov A."/>
            <person name="Liebl S."/>
            <person name="Ballschmiter M."/>
            <person name="Bomeke M."/>
            <person name="Lehmann R."/>
            <person name="Liesegang H."/>
            <person name="Daniel R."/>
            <person name="Liebl W."/>
        </authorList>
    </citation>
    <scope>NUCLEOTIDE SEQUENCE [LARGE SCALE GENOMIC DNA]</scope>
    <source>
        <strain evidence="14">ATCC 49972 / DSM 6192 / RI 19.B1</strain>
    </source>
</reference>
<sequence>MGEVELQDPHTTQAGLHGHHREARPAHHRGAHGARRPTGPPHRPAQIGTPRRRPADGRHDRRREDRHPHLPLGSHGTTTSRRGCEGTPQDRRALQHPRCQQQVDGRLHHLLPPLLSTVRARPEGLFRVPQTEHPRRRRPRRSLVTIYLASNNRHKKEEIAPLLSPHPLLLPEDAGIEFHCEERGATFLENALTKAQTLYDLVKAPVLADDSGLSVEALGGAPGVRSARFGEEAGRSLSTEEKNALLLRMLHGESDRRAAFVSCMVLLLSPQRFYIVQETLEGAIAHEARGTHGFGYDPIFLLPDGRHLAELSLEEKNRISHRGKAARKLRLLMEDLT</sequence>
<feature type="binding site" evidence="10">
    <location>
        <position position="211"/>
    </location>
    <ligand>
        <name>substrate</name>
    </ligand>
</feature>
<organism evidence="13 14">
    <name type="scientific">Winmispira thermophila (strain ATCC 49972 / DSM 6192 / RI 19.B1)</name>
    <name type="common">Spirochaeta thermophila</name>
    <dbReference type="NCBI Taxonomy" id="665571"/>
    <lineage>
        <taxon>Bacteria</taxon>
        <taxon>Pseudomonadati</taxon>
        <taxon>Spirochaetota</taxon>
        <taxon>Spirochaetia</taxon>
        <taxon>Winmispirales</taxon>
        <taxon>Winmispiraceae</taxon>
        <taxon>Winmispira</taxon>
    </lineage>
</organism>
<dbReference type="FunFam" id="3.90.950.10:FF:000001">
    <property type="entry name" value="dITP/XTP pyrophosphatase"/>
    <property type="match status" value="1"/>
</dbReference>
<dbReference type="InterPro" id="IPR029001">
    <property type="entry name" value="ITPase-like_fam"/>
</dbReference>
<feature type="binding site" evidence="10">
    <location>
        <begin position="294"/>
        <end position="297"/>
    </location>
    <ligand>
        <name>substrate</name>
    </ligand>
</feature>
<feature type="compositionally biased region" description="Basic and acidic residues" evidence="12">
    <location>
        <begin position="82"/>
        <end position="93"/>
    </location>
</feature>
<dbReference type="GO" id="GO:0035870">
    <property type="term" value="F:dITP diphosphatase activity"/>
    <property type="evidence" value="ECO:0007669"/>
    <property type="project" value="UniProtKB-UniRule"/>
</dbReference>
<feature type="compositionally biased region" description="Basic and acidic residues" evidence="12">
    <location>
        <begin position="53"/>
        <end position="68"/>
    </location>
</feature>
<dbReference type="EMBL" id="CP001698">
    <property type="protein sequence ID" value="ADN02789.1"/>
    <property type="molecule type" value="Genomic_DNA"/>
</dbReference>
<dbReference type="GO" id="GO:0009117">
    <property type="term" value="P:nucleotide metabolic process"/>
    <property type="evidence" value="ECO:0007669"/>
    <property type="project" value="UniProtKB-KW"/>
</dbReference>
<keyword evidence="3 10" id="KW-0479">Metal-binding</keyword>
<evidence type="ECO:0000256" key="6">
    <source>
        <dbReference type="ARBA" id="ARBA00022842"/>
    </source>
</evidence>
<keyword evidence="5 10" id="KW-0378">Hydrolase</keyword>
<accession>E0RPK7</accession>
<feature type="region of interest" description="Disordered" evidence="12">
    <location>
        <begin position="1"/>
        <end position="100"/>
    </location>
</feature>
<dbReference type="InterPro" id="IPR002637">
    <property type="entry name" value="RdgB/HAM1"/>
</dbReference>
<dbReference type="PaxDb" id="665571-STHERM_c18540"/>
<evidence type="ECO:0000256" key="9">
    <source>
        <dbReference type="ARBA" id="ARBA00052017"/>
    </source>
</evidence>
<dbReference type="Pfam" id="PF01725">
    <property type="entry name" value="Ham1p_like"/>
    <property type="match status" value="1"/>
</dbReference>
<dbReference type="GO" id="GO:0046872">
    <property type="term" value="F:metal ion binding"/>
    <property type="evidence" value="ECO:0007669"/>
    <property type="project" value="UniProtKB-KW"/>
</dbReference>